<keyword evidence="3" id="KW-1185">Reference proteome</keyword>
<name>A0A0N8H411_9FLAO</name>
<protein>
    <recommendedName>
        <fullName evidence="1">YHS domain-containing protein</fullName>
    </recommendedName>
</protein>
<evidence type="ECO:0000313" key="2">
    <source>
        <dbReference type="EMBL" id="KPM32076.1"/>
    </source>
</evidence>
<reference evidence="2 3" key="1">
    <citation type="submission" date="2015-09" db="EMBL/GenBank/DDBJ databases">
        <title>Genome sequence of the marine flavobacterium Croceitalea dokdonensis DOKDO 023 that contains proton- and sodium-pumping rhodopsins.</title>
        <authorList>
            <person name="Kwon S.-K."/>
            <person name="Lee H.K."/>
            <person name="Kwak M.-J."/>
            <person name="Kim J.F."/>
        </authorList>
    </citation>
    <scope>NUCLEOTIDE SEQUENCE [LARGE SCALE GENOMIC DNA]</scope>
    <source>
        <strain evidence="2 3">DOKDO 023</strain>
    </source>
</reference>
<dbReference type="STRING" id="1300341.I595_1725"/>
<dbReference type="Pfam" id="PF04945">
    <property type="entry name" value="YHS"/>
    <property type="match status" value="1"/>
</dbReference>
<dbReference type="InterPro" id="IPR007029">
    <property type="entry name" value="YHS_dom"/>
</dbReference>
<dbReference type="NCBIfam" id="NF041384">
    <property type="entry name" value="YHS_seleno_dom"/>
    <property type="match status" value="1"/>
</dbReference>
<dbReference type="AlphaFoldDB" id="A0A0N8H411"/>
<evidence type="ECO:0000259" key="1">
    <source>
        <dbReference type="Pfam" id="PF04945"/>
    </source>
</evidence>
<dbReference type="Proteomes" id="UP000050280">
    <property type="component" value="Unassembled WGS sequence"/>
</dbReference>
<sequence length="121" mass="14006">MEDGIMVQGYDIVSYFNEKPLEGKASITKRYKGATYQFHTETNLTAFNANPEKYIPEFGGYCAYAMGARGELVDIDPETYKIVNGKLYLFYNAYFNNTLKKWNKDETNLLKKANTNWKELL</sequence>
<organism evidence="2 3">
    <name type="scientific">Croceitalea dokdonensis DOKDO 023</name>
    <dbReference type="NCBI Taxonomy" id="1300341"/>
    <lineage>
        <taxon>Bacteria</taxon>
        <taxon>Pseudomonadati</taxon>
        <taxon>Bacteroidota</taxon>
        <taxon>Flavobacteriia</taxon>
        <taxon>Flavobacteriales</taxon>
        <taxon>Flavobacteriaceae</taxon>
        <taxon>Croceitalea</taxon>
    </lineage>
</organism>
<feature type="domain" description="YHS" evidence="1">
    <location>
        <begin position="15"/>
        <end position="55"/>
    </location>
</feature>
<evidence type="ECO:0000313" key="3">
    <source>
        <dbReference type="Proteomes" id="UP000050280"/>
    </source>
</evidence>
<gene>
    <name evidence="2" type="ORF">I595_1725</name>
</gene>
<accession>A0A0N8H411</accession>
<dbReference type="EMBL" id="LDJX01000003">
    <property type="protein sequence ID" value="KPM32076.1"/>
    <property type="molecule type" value="Genomic_DNA"/>
</dbReference>
<comment type="caution">
    <text evidence="2">The sequence shown here is derived from an EMBL/GenBank/DDBJ whole genome shotgun (WGS) entry which is preliminary data.</text>
</comment>
<proteinExistence type="predicted"/>